<dbReference type="AlphaFoldDB" id="A0A396IEG9"/>
<gene>
    <name evidence="1" type="ORF">MtrunA17_Chr4g0064261</name>
</gene>
<dbReference type="Gramene" id="rna26756">
    <property type="protein sequence ID" value="RHN63986.1"/>
    <property type="gene ID" value="gene26756"/>
</dbReference>
<protein>
    <submittedName>
        <fullName evidence="1">Uncharacterized protein</fullName>
    </submittedName>
</protein>
<dbReference type="Proteomes" id="UP000265566">
    <property type="component" value="Chromosome 4"/>
</dbReference>
<reference evidence="1" key="1">
    <citation type="journal article" date="2018" name="Nat. Plants">
        <title>Whole-genome landscape of Medicago truncatula symbiotic genes.</title>
        <authorList>
            <person name="Pecrix Y."/>
            <person name="Gamas P."/>
            <person name="Carrere S."/>
        </authorList>
    </citation>
    <scope>NUCLEOTIDE SEQUENCE</scope>
    <source>
        <tissue evidence="1">Leaves</tissue>
    </source>
</reference>
<proteinExistence type="predicted"/>
<sequence>MMSFLAFYIDHKMVCQINAKPFGSFPRLTNGSTPRAHTRMIHCLHTCMLLF</sequence>
<dbReference type="EMBL" id="PSQE01000004">
    <property type="protein sequence ID" value="RHN63986.1"/>
    <property type="molecule type" value="Genomic_DNA"/>
</dbReference>
<evidence type="ECO:0000313" key="1">
    <source>
        <dbReference type="EMBL" id="RHN63986.1"/>
    </source>
</evidence>
<comment type="caution">
    <text evidence="1">The sequence shown here is derived from an EMBL/GenBank/DDBJ whole genome shotgun (WGS) entry which is preliminary data.</text>
</comment>
<organism evidence="1">
    <name type="scientific">Medicago truncatula</name>
    <name type="common">Barrel medic</name>
    <name type="synonym">Medicago tribuloides</name>
    <dbReference type="NCBI Taxonomy" id="3880"/>
    <lineage>
        <taxon>Eukaryota</taxon>
        <taxon>Viridiplantae</taxon>
        <taxon>Streptophyta</taxon>
        <taxon>Embryophyta</taxon>
        <taxon>Tracheophyta</taxon>
        <taxon>Spermatophyta</taxon>
        <taxon>Magnoliopsida</taxon>
        <taxon>eudicotyledons</taxon>
        <taxon>Gunneridae</taxon>
        <taxon>Pentapetalae</taxon>
        <taxon>rosids</taxon>
        <taxon>fabids</taxon>
        <taxon>Fabales</taxon>
        <taxon>Fabaceae</taxon>
        <taxon>Papilionoideae</taxon>
        <taxon>50 kb inversion clade</taxon>
        <taxon>NPAAA clade</taxon>
        <taxon>Hologalegina</taxon>
        <taxon>IRL clade</taxon>
        <taxon>Trifolieae</taxon>
        <taxon>Medicago</taxon>
    </lineage>
</organism>
<accession>A0A396IEG9</accession>
<name>A0A396IEG9_MEDTR</name>